<sequence>MALNLPYELFDLVMDDLFEYDHTTGERRLMYRSQLDFFAIRLVCKGFCAAAGDHFSSLVVRKVFHLIPAHLEILQHLAQQPQVAKHIRSRVLPFSTFYELCDPQSPYYTSPGRTIDHTLDLIEAFDKMCLETTWVGPDRMTTMICRVLENLPNLESIEVLDEVADPLFGLATGDKAWLRKCNIPQWGLHWHHFEGISSPRLKETWWEGARASLVVNEALVLTKPLLTKMTLLVNGADATHTCSLKEPPTKSWSGTTPSSRTWKDSLSFKSWRAKKDWEICGTYTQRKATSESGPYENLLEVHVGYPVGWMQLDELLFVRTLGQQPNTRKHIRLDAHHTEYRFFRIFDHFGFVADELFLESNKHSWVRCNFSNSWQFIAQWNVGQYAVNIYALYYPRRMGTSETYRLWNDPNNVELFVWKGPQM</sequence>
<reference evidence="1" key="1">
    <citation type="journal article" date="2020" name="Stud. Mycol.">
        <title>101 Dothideomycetes genomes: a test case for predicting lifestyles and emergence of pathogens.</title>
        <authorList>
            <person name="Haridas S."/>
            <person name="Albert R."/>
            <person name="Binder M."/>
            <person name="Bloem J."/>
            <person name="Labutti K."/>
            <person name="Salamov A."/>
            <person name="Andreopoulos B."/>
            <person name="Baker S."/>
            <person name="Barry K."/>
            <person name="Bills G."/>
            <person name="Bluhm B."/>
            <person name="Cannon C."/>
            <person name="Castanera R."/>
            <person name="Culley D."/>
            <person name="Daum C."/>
            <person name="Ezra D."/>
            <person name="Gonzalez J."/>
            <person name="Henrissat B."/>
            <person name="Kuo A."/>
            <person name="Liang C."/>
            <person name="Lipzen A."/>
            <person name="Lutzoni F."/>
            <person name="Magnuson J."/>
            <person name="Mondo S."/>
            <person name="Nolan M."/>
            <person name="Ohm R."/>
            <person name="Pangilinan J."/>
            <person name="Park H.-J."/>
            <person name="Ramirez L."/>
            <person name="Alfaro M."/>
            <person name="Sun H."/>
            <person name="Tritt A."/>
            <person name="Yoshinaga Y."/>
            <person name="Zwiers L.-H."/>
            <person name="Turgeon B."/>
            <person name="Goodwin S."/>
            <person name="Spatafora J."/>
            <person name="Crous P."/>
            <person name="Grigoriev I."/>
        </authorList>
    </citation>
    <scope>NUCLEOTIDE SEQUENCE</scope>
    <source>
        <strain evidence="1">CBS 121167</strain>
    </source>
</reference>
<accession>A0A6A6B4Z8</accession>
<dbReference type="RefSeq" id="XP_033393536.1">
    <property type="nucleotide sequence ID" value="XM_033543483.1"/>
</dbReference>
<dbReference type="Proteomes" id="UP000799438">
    <property type="component" value="Unassembled WGS sequence"/>
</dbReference>
<dbReference type="EMBL" id="ML995499">
    <property type="protein sequence ID" value="KAF2137821.1"/>
    <property type="molecule type" value="Genomic_DNA"/>
</dbReference>
<dbReference type="GeneID" id="54300980"/>
<dbReference type="AlphaFoldDB" id="A0A6A6B4Z8"/>
<protein>
    <submittedName>
        <fullName evidence="1">Uncharacterized protein</fullName>
    </submittedName>
</protein>
<keyword evidence="2" id="KW-1185">Reference proteome</keyword>
<gene>
    <name evidence="1" type="ORF">K452DRAFT_311959</name>
</gene>
<organism evidence="1 2">
    <name type="scientific">Aplosporella prunicola CBS 121167</name>
    <dbReference type="NCBI Taxonomy" id="1176127"/>
    <lineage>
        <taxon>Eukaryota</taxon>
        <taxon>Fungi</taxon>
        <taxon>Dikarya</taxon>
        <taxon>Ascomycota</taxon>
        <taxon>Pezizomycotina</taxon>
        <taxon>Dothideomycetes</taxon>
        <taxon>Dothideomycetes incertae sedis</taxon>
        <taxon>Botryosphaeriales</taxon>
        <taxon>Aplosporellaceae</taxon>
        <taxon>Aplosporella</taxon>
    </lineage>
</organism>
<name>A0A6A6B4Z8_9PEZI</name>
<evidence type="ECO:0000313" key="1">
    <source>
        <dbReference type="EMBL" id="KAF2137821.1"/>
    </source>
</evidence>
<proteinExistence type="predicted"/>
<evidence type="ECO:0000313" key="2">
    <source>
        <dbReference type="Proteomes" id="UP000799438"/>
    </source>
</evidence>